<dbReference type="GO" id="GO:0016567">
    <property type="term" value="P:protein ubiquitination"/>
    <property type="evidence" value="ECO:0007669"/>
    <property type="project" value="TreeGrafter"/>
</dbReference>
<evidence type="ECO:0000256" key="5">
    <source>
        <dbReference type="ARBA" id="ARBA00022786"/>
    </source>
</evidence>
<dbReference type="Pfam" id="PF25390">
    <property type="entry name" value="WD40_RLD"/>
    <property type="match status" value="1"/>
</dbReference>
<dbReference type="PRINTS" id="PR00633">
    <property type="entry name" value="RCCNDNSATION"/>
</dbReference>
<dbReference type="SUPFAM" id="SSF56204">
    <property type="entry name" value="Hect, E3 ligase catalytic domain"/>
    <property type="match status" value="1"/>
</dbReference>
<evidence type="ECO:0000259" key="8">
    <source>
        <dbReference type="PROSITE" id="PS50237"/>
    </source>
</evidence>
<evidence type="ECO:0000256" key="3">
    <source>
        <dbReference type="ARBA" id="ARBA00022679"/>
    </source>
</evidence>
<evidence type="ECO:0000256" key="6">
    <source>
        <dbReference type="PROSITE-ProRule" id="PRU00104"/>
    </source>
</evidence>
<gene>
    <name evidence="9" type="primary">ORF158774</name>
</gene>
<dbReference type="AlphaFoldDB" id="A0A0B7B3C0"/>
<dbReference type="InterPro" id="IPR000408">
    <property type="entry name" value="Reg_chr_condens"/>
</dbReference>
<sequence length="1061" mass="119052">MSTVLAWGNAISGALGLTGYGVSSVTVPLQVRSLENVVVQNISSGRNHTLFCLRNGKVLSCGANDYKQCGQEGLSSKLDQVNCLGVQHVIQVAAGSSHSVALTQAHEVFTWGRNDSGQLGRGNISKAEQQIPKLVKSLAIHCVLQVSCGNDHTLTLTNDGLMFTWGSNSYGQLGLGRRTSEYQNLPELISCVRGIPVQQVAAGGNHSLMLSKSGAFYGWGRNSFGQLGLNDTQDYSLPQQCRPIRSQRIKYICCGENHTACLTGDGRVFTFGEGSYGQLGHNSNNNEILPRQVIELSGSEVSQIACGRYHSLAYVPKLGRLYAFGIGRNGQLGLSSTENKSIPISLPISFAPSCDHRGTQSSMQVNNLGPELRIRSIYAGGDQSFIIAQYADPPFESDDFRIEDPSRQILTLSQSRIDVLRSLNAADLPPSEIVDDLEKIFSSASCLNGSFLLPNDEHYGSNSKKHGLDMNAVRKFFEDLGNVSNRAIMQHIITNIEQHLIPLLPASPADVEALRLYLILPECHLFDVPKLYSSIICPFAKNILSLDRVALKVLDSWWTSNQPTFFNRLVVIYKQCIEYLLNLPDTTNPLEVNKRQSSLFTSMEILQKLNQVNEMNNQIIPYYKFYVPELKDKVNIREDYISWVQRTQHRSQGLYFCNYPFLFDGAAKSVLLQTDAALQMQHAIENAQHINLLGFFSGLAMQMQPFDPVNPCLVLSVTRQNLVQDTLRQLHGKHSADFKKPLKVIFQGEEAVDEGGVRKEFFMLLLREVMDPKYGMFRTHDISGFQWFNPSTFEEAHMFNMIGTLCGLAIYNFTIIDLHFPLALYKKLLKRGVSLDDLKELMPDVGKGLQDLLDFEGNEFSDVFELTFEVMQEQYGEMKSVELSTDGANRVVDQSSKLEYVNLYADYILNKSVKIQFDAFSEGFHNVCGGVVLDLFHPQELQAMVVGNEDYDFLEFEKNTDYKGEYHRYHPTISIFWEVFHEMPLEDKKKFLLFLTGSDRIPVFGMKYVKMIIQPTGGGEDFLPVAHTCFNILDLPKYTTKERLQMKLLLAIQQTEGFGLV</sequence>
<feature type="repeat" description="RCC1" evidence="7">
    <location>
        <begin position="266"/>
        <end position="317"/>
    </location>
</feature>
<dbReference type="GO" id="GO:0061630">
    <property type="term" value="F:ubiquitin protein ligase activity"/>
    <property type="evidence" value="ECO:0007669"/>
    <property type="project" value="TreeGrafter"/>
</dbReference>
<accession>A0A0B7B3C0</accession>
<dbReference type="EMBL" id="HACG01040492">
    <property type="protein sequence ID" value="CEK87357.1"/>
    <property type="molecule type" value="Transcribed_RNA"/>
</dbReference>
<dbReference type="InterPro" id="IPR000569">
    <property type="entry name" value="HECT_dom"/>
</dbReference>
<evidence type="ECO:0000313" key="9">
    <source>
        <dbReference type="EMBL" id="CEK87357.1"/>
    </source>
</evidence>
<dbReference type="Gene3D" id="3.90.1750.10">
    <property type="entry name" value="Hect, E3 ligase catalytic domains"/>
    <property type="match status" value="1"/>
</dbReference>
<dbReference type="PROSITE" id="PS00626">
    <property type="entry name" value="RCC1_2"/>
    <property type="match status" value="4"/>
</dbReference>
<name>A0A0B7B3C0_9EUPU</name>
<feature type="repeat" description="RCC1" evidence="7">
    <location>
        <begin position="319"/>
        <end position="390"/>
    </location>
</feature>
<dbReference type="FunFam" id="3.30.2160.10:FF:000004">
    <property type="entry name" value="probable E3 ubiquitin-protein ligase HERC4 isoform X1"/>
    <property type="match status" value="1"/>
</dbReference>
<feature type="repeat" description="RCC1" evidence="7">
    <location>
        <begin position="56"/>
        <end position="105"/>
    </location>
</feature>
<dbReference type="CDD" id="cd00078">
    <property type="entry name" value="HECTc"/>
    <property type="match status" value="1"/>
</dbReference>
<feature type="active site" description="Glycyl thioester intermediate" evidence="6">
    <location>
        <position position="1029"/>
    </location>
</feature>
<comment type="subcellular location">
    <subcellularLocation>
        <location evidence="1">Cytoplasm</location>
    </subcellularLocation>
</comment>
<dbReference type="PANTHER" id="PTHR45622">
    <property type="entry name" value="UBIQUITIN-PROTEIN LIGASE E3A-RELATED"/>
    <property type="match status" value="1"/>
</dbReference>
<dbReference type="PROSITE" id="PS50012">
    <property type="entry name" value="RCC1_3"/>
    <property type="match status" value="7"/>
</dbReference>
<feature type="repeat" description="RCC1" evidence="7">
    <location>
        <begin position="2"/>
        <end position="55"/>
    </location>
</feature>
<dbReference type="Gene3D" id="3.30.2410.10">
    <property type="entry name" value="Hect, E3 ligase catalytic domain"/>
    <property type="match status" value="1"/>
</dbReference>
<dbReference type="SUPFAM" id="SSF50985">
    <property type="entry name" value="RCC1/BLIP-II"/>
    <property type="match status" value="1"/>
</dbReference>
<dbReference type="InterPro" id="IPR051709">
    <property type="entry name" value="Ub-ligase/GTPase-reg"/>
</dbReference>
<dbReference type="Gene3D" id="2.130.10.30">
    <property type="entry name" value="Regulator of chromosome condensation 1/beta-lactamase-inhibitor protein II"/>
    <property type="match status" value="2"/>
</dbReference>
<dbReference type="FunFam" id="3.30.2410.10:FF:000003">
    <property type="entry name" value="probable E3 ubiquitin-protein ligase HERC4 isoform X1"/>
    <property type="match status" value="1"/>
</dbReference>
<dbReference type="GO" id="GO:0006511">
    <property type="term" value="P:ubiquitin-dependent protein catabolic process"/>
    <property type="evidence" value="ECO:0007669"/>
    <property type="project" value="TreeGrafter"/>
</dbReference>
<keyword evidence="2" id="KW-0963">Cytoplasm</keyword>
<dbReference type="PANTHER" id="PTHR45622:SF76">
    <property type="entry name" value="HECT AND RLD DOMAIN CONTAINING E3 UBIQUITIN LIGASE 4, ISOFORM C"/>
    <property type="match status" value="1"/>
</dbReference>
<keyword evidence="4" id="KW-0677">Repeat</keyword>
<dbReference type="InterPro" id="IPR009091">
    <property type="entry name" value="RCC1/BLIP-II"/>
</dbReference>
<keyword evidence="5 6" id="KW-0833">Ubl conjugation pathway</keyword>
<dbReference type="Gene3D" id="3.30.2160.10">
    <property type="entry name" value="Hect, E3 ligase catalytic domain"/>
    <property type="match status" value="1"/>
</dbReference>
<keyword evidence="3" id="KW-0808">Transferase</keyword>
<evidence type="ECO:0000256" key="7">
    <source>
        <dbReference type="PROSITE-ProRule" id="PRU00235"/>
    </source>
</evidence>
<feature type="repeat" description="RCC1" evidence="7">
    <location>
        <begin position="160"/>
        <end position="213"/>
    </location>
</feature>
<feature type="domain" description="HECT" evidence="8">
    <location>
        <begin position="734"/>
        <end position="1061"/>
    </location>
</feature>
<reference evidence="9" key="1">
    <citation type="submission" date="2014-12" db="EMBL/GenBank/DDBJ databases">
        <title>Insight into the proteome of Arion vulgaris.</title>
        <authorList>
            <person name="Aradska J."/>
            <person name="Bulat T."/>
            <person name="Smidak R."/>
            <person name="Sarate P."/>
            <person name="Gangsoo J."/>
            <person name="Sialana F."/>
            <person name="Bilban M."/>
            <person name="Lubec G."/>
        </authorList>
    </citation>
    <scope>NUCLEOTIDE SEQUENCE</scope>
    <source>
        <tissue evidence="9">Skin</tissue>
    </source>
</reference>
<dbReference type="SMART" id="SM00119">
    <property type="entry name" value="HECTc"/>
    <property type="match status" value="1"/>
</dbReference>
<evidence type="ECO:0000256" key="4">
    <source>
        <dbReference type="ARBA" id="ARBA00022737"/>
    </source>
</evidence>
<dbReference type="PROSITE" id="PS50237">
    <property type="entry name" value="HECT"/>
    <property type="match status" value="1"/>
</dbReference>
<dbReference type="InterPro" id="IPR035983">
    <property type="entry name" value="Hect_E3_ubiquitin_ligase"/>
</dbReference>
<dbReference type="GO" id="GO:0005737">
    <property type="term" value="C:cytoplasm"/>
    <property type="evidence" value="ECO:0007669"/>
    <property type="project" value="UniProtKB-SubCell"/>
</dbReference>
<feature type="repeat" description="RCC1" evidence="7">
    <location>
        <begin position="106"/>
        <end position="159"/>
    </location>
</feature>
<feature type="repeat" description="RCC1" evidence="7">
    <location>
        <begin position="214"/>
        <end position="265"/>
    </location>
</feature>
<protein>
    <recommendedName>
        <fullName evidence="8">HECT domain-containing protein</fullName>
    </recommendedName>
</protein>
<organism evidence="9">
    <name type="scientific">Arion vulgaris</name>
    <dbReference type="NCBI Taxonomy" id="1028688"/>
    <lineage>
        <taxon>Eukaryota</taxon>
        <taxon>Metazoa</taxon>
        <taxon>Spiralia</taxon>
        <taxon>Lophotrochozoa</taxon>
        <taxon>Mollusca</taxon>
        <taxon>Gastropoda</taxon>
        <taxon>Heterobranchia</taxon>
        <taxon>Euthyneura</taxon>
        <taxon>Panpulmonata</taxon>
        <taxon>Eupulmonata</taxon>
        <taxon>Stylommatophora</taxon>
        <taxon>Helicina</taxon>
        <taxon>Arionoidea</taxon>
        <taxon>Arionidae</taxon>
        <taxon>Arion</taxon>
    </lineage>
</organism>
<evidence type="ECO:0000256" key="1">
    <source>
        <dbReference type="ARBA" id="ARBA00004496"/>
    </source>
</evidence>
<dbReference type="Pfam" id="PF00632">
    <property type="entry name" value="HECT"/>
    <property type="match status" value="1"/>
</dbReference>
<evidence type="ECO:0000256" key="2">
    <source>
        <dbReference type="ARBA" id="ARBA00022490"/>
    </source>
</evidence>
<dbReference type="InterPro" id="IPR058923">
    <property type="entry name" value="RCC1-like_dom"/>
</dbReference>
<proteinExistence type="predicted"/>